<comment type="caution">
    <text evidence="1">The sequence shown here is derived from an EMBL/GenBank/DDBJ whole genome shotgun (WGS) entry which is preliminary data.</text>
</comment>
<accession>A0AAD4PU00</accession>
<name>A0AAD4PU00_9EURO</name>
<evidence type="ECO:0000313" key="1">
    <source>
        <dbReference type="EMBL" id="KAH8694073.1"/>
    </source>
</evidence>
<reference evidence="1" key="1">
    <citation type="submission" date="2021-12" db="EMBL/GenBank/DDBJ databases">
        <title>Convergent genome expansion in fungi linked to evolution of root-endophyte symbiosis.</title>
        <authorList>
            <consortium name="DOE Joint Genome Institute"/>
            <person name="Ke Y.-H."/>
            <person name="Bonito G."/>
            <person name="Liao H.-L."/>
            <person name="Looney B."/>
            <person name="Rojas-Flechas A."/>
            <person name="Nash J."/>
            <person name="Hameed K."/>
            <person name="Schadt C."/>
            <person name="Martin F."/>
            <person name="Crous P.W."/>
            <person name="Miettinen O."/>
            <person name="Magnuson J.K."/>
            <person name="Labbe J."/>
            <person name="Jacobson D."/>
            <person name="Doktycz M.J."/>
            <person name="Veneault-Fourrey C."/>
            <person name="Kuo A."/>
            <person name="Mondo S."/>
            <person name="Calhoun S."/>
            <person name="Riley R."/>
            <person name="Ohm R."/>
            <person name="LaButti K."/>
            <person name="Andreopoulos B."/>
            <person name="Pangilinan J."/>
            <person name="Nolan M."/>
            <person name="Tritt A."/>
            <person name="Clum A."/>
            <person name="Lipzen A."/>
            <person name="Daum C."/>
            <person name="Barry K."/>
            <person name="Grigoriev I.V."/>
            <person name="Vilgalys R."/>
        </authorList>
    </citation>
    <scope>NUCLEOTIDE SEQUENCE</scope>
    <source>
        <strain evidence="1">PMI_201</strain>
    </source>
</reference>
<dbReference type="EMBL" id="JAJTJA010000009">
    <property type="protein sequence ID" value="KAH8694073.1"/>
    <property type="molecule type" value="Genomic_DNA"/>
</dbReference>
<dbReference type="Proteomes" id="UP001201262">
    <property type="component" value="Unassembled WGS sequence"/>
</dbReference>
<proteinExistence type="predicted"/>
<sequence length="172" mass="20422">MSRIRPLNDEQKLPLGFPHPYGCTLRNTEPFFNENNPKLANLQGEDSNWIVYFHDFERIKTQDNENLEFASYDYLNNPTNKEFLQSRSEKYKIGVCRYGIAYKNIQQILRGGIPLPLYWLETQGDYCFLSPCRDVDVDYMLNEYMPERDSWMKASHDWVGRVYSKDRGNQIL</sequence>
<protein>
    <submittedName>
        <fullName evidence="1">Uncharacterized protein</fullName>
    </submittedName>
</protein>
<dbReference type="AlphaFoldDB" id="A0AAD4PU00"/>
<dbReference type="GeneID" id="70244603"/>
<evidence type="ECO:0000313" key="2">
    <source>
        <dbReference type="Proteomes" id="UP001201262"/>
    </source>
</evidence>
<keyword evidence="2" id="KW-1185">Reference proteome</keyword>
<gene>
    <name evidence="1" type="ORF">BGW36DRAFT_361897</name>
</gene>
<organism evidence="1 2">
    <name type="scientific">Talaromyces proteolyticus</name>
    <dbReference type="NCBI Taxonomy" id="1131652"/>
    <lineage>
        <taxon>Eukaryota</taxon>
        <taxon>Fungi</taxon>
        <taxon>Dikarya</taxon>
        <taxon>Ascomycota</taxon>
        <taxon>Pezizomycotina</taxon>
        <taxon>Eurotiomycetes</taxon>
        <taxon>Eurotiomycetidae</taxon>
        <taxon>Eurotiales</taxon>
        <taxon>Trichocomaceae</taxon>
        <taxon>Talaromyces</taxon>
        <taxon>Talaromyces sect. Bacilispori</taxon>
    </lineage>
</organism>
<dbReference type="RefSeq" id="XP_046069743.1">
    <property type="nucleotide sequence ID" value="XM_046214316.1"/>
</dbReference>